<keyword evidence="2" id="KW-0479">Metal-binding</keyword>
<keyword evidence="7" id="KW-1185">Reference proteome</keyword>
<name>A0ABT4CR32_9CLOT</name>
<dbReference type="CDD" id="cd06262">
    <property type="entry name" value="metallo-hydrolase-like_MBL-fold"/>
    <property type="match status" value="1"/>
</dbReference>
<evidence type="ECO:0000313" key="7">
    <source>
        <dbReference type="Proteomes" id="UP001079657"/>
    </source>
</evidence>
<evidence type="ECO:0000256" key="2">
    <source>
        <dbReference type="ARBA" id="ARBA00022723"/>
    </source>
</evidence>
<evidence type="ECO:0000313" key="6">
    <source>
        <dbReference type="EMBL" id="MCY6370454.1"/>
    </source>
</evidence>
<dbReference type="RefSeq" id="WP_268049193.1">
    <property type="nucleotide sequence ID" value="NZ_JAPQES010000002.1"/>
</dbReference>
<dbReference type="EMBL" id="JAPQES010000002">
    <property type="protein sequence ID" value="MCY6370454.1"/>
    <property type="molecule type" value="Genomic_DNA"/>
</dbReference>
<evidence type="ECO:0000256" key="4">
    <source>
        <dbReference type="ARBA" id="ARBA00022833"/>
    </source>
</evidence>
<dbReference type="InterPro" id="IPR001279">
    <property type="entry name" value="Metallo-B-lactamas"/>
</dbReference>
<comment type="cofactor">
    <cofactor evidence="1">
        <name>Zn(2+)</name>
        <dbReference type="ChEBI" id="CHEBI:29105"/>
    </cofactor>
</comment>
<evidence type="ECO:0000259" key="5">
    <source>
        <dbReference type="SMART" id="SM00849"/>
    </source>
</evidence>
<dbReference type="Gene3D" id="3.60.15.10">
    <property type="entry name" value="Ribonuclease Z/Hydroxyacylglutathione hydrolase-like"/>
    <property type="match status" value="1"/>
</dbReference>
<gene>
    <name evidence="6" type="ORF">OXH55_07380</name>
</gene>
<keyword evidence="3" id="KW-0378">Hydrolase</keyword>
<feature type="domain" description="Metallo-beta-lactamase" evidence="5">
    <location>
        <begin position="12"/>
        <end position="184"/>
    </location>
</feature>
<dbReference type="InterPro" id="IPR036866">
    <property type="entry name" value="RibonucZ/Hydroxyglut_hydro"/>
</dbReference>
<evidence type="ECO:0000256" key="3">
    <source>
        <dbReference type="ARBA" id="ARBA00022801"/>
    </source>
</evidence>
<dbReference type="SUPFAM" id="SSF56281">
    <property type="entry name" value="Metallo-hydrolase/oxidoreductase"/>
    <property type="match status" value="1"/>
</dbReference>
<dbReference type="SMART" id="SM00849">
    <property type="entry name" value="Lactamase_B"/>
    <property type="match status" value="1"/>
</dbReference>
<comment type="caution">
    <text evidence="6">The sequence shown here is derived from an EMBL/GenBank/DDBJ whole genome shotgun (WGS) entry which is preliminary data.</text>
</comment>
<dbReference type="InterPro" id="IPR051453">
    <property type="entry name" value="MBL_Glyoxalase_II"/>
</dbReference>
<dbReference type="Pfam" id="PF00753">
    <property type="entry name" value="Lactamase_B"/>
    <property type="match status" value="1"/>
</dbReference>
<evidence type="ECO:0000256" key="1">
    <source>
        <dbReference type="ARBA" id="ARBA00001947"/>
    </source>
</evidence>
<sequence length="200" mass="22124">MKIKRIPAGIYEANCYILIDEKTKEVAVIDPGGDGEILIKEIDKLDVKVNCILLTHGHMDHTDAVQDIKDKYNVPVYINPKDKEMMSAGENVFGAIWEQKNDGTIEDGDTLKLGELIIKCIETAGHTPGGMCFLVENVVFTGDTLFQGSIGRTDFVGGSYELLIKNIKTKLMILPEDTIVLPGHGPESSIKYEKQNNPFL</sequence>
<dbReference type="Proteomes" id="UP001079657">
    <property type="component" value="Unassembled WGS sequence"/>
</dbReference>
<protein>
    <submittedName>
        <fullName evidence="6">MBL fold metallo-hydrolase</fullName>
    </submittedName>
</protein>
<dbReference type="PANTHER" id="PTHR46233">
    <property type="entry name" value="HYDROXYACYLGLUTATHIONE HYDROLASE GLOC"/>
    <property type="match status" value="1"/>
</dbReference>
<reference evidence="6" key="1">
    <citation type="submission" date="2022-12" db="EMBL/GenBank/DDBJ databases">
        <authorList>
            <person name="Wang J."/>
        </authorList>
    </citation>
    <scope>NUCLEOTIDE SEQUENCE</scope>
    <source>
        <strain evidence="6">HY-42-06</strain>
    </source>
</reference>
<accession>A0ABT4CR32</accession>
<keyword evidence="4" id="KW-0862">Zinc</keyword>
<dbReference type="PANTHER" id="PTHR46233:SF3">
    <property type="entry name" value="HYDROXYACYLGLUTATHIONE HYDROLASE GLOC"/>
    <property type="match status" value="1"/>
</dbReference>
<proteinExistence type="predicted"/>
<organism evidence="6 7">
    <name type="scientific">Clostridium ganghwense</name>
    <dbReference type="NCBI Taxonomy" id="312089"/>
    <lineage>
        <taxon>Bacteria</taxon>
        <taxon>Bacillati</taxon>
        <taxon>Bacillota</taxon>
        <taxon>Clostridia</taxon>
        <taxon>Eubacteriales</taxon>
        <taxon>Clostridiaceae</taxon>
        <taxon>Clostridium</taxon>
    </lineage>
</organism>